<accession>A0A0G4KQA3</accession>
<reference evidence="2" key="1">
    <citation type="submission" date="2015-05" db="EMBL/GenBank/DDBJ databases">
        <authorList>
            <person name="Fogelqvist Johan"/>
        </authorList>
    </citation>
    <scope>NUCLEOTIDE SEQUENCE [LARGE SCALE GENOMIC DNA]</scope>
</reference>
<dbReference type="AlphaFoldDB" id="A0A0G4KQA3"/>
<evidence type="ECO:0000313" key="1">
    <source>
        <dbReference type="EMBL" id="CRK11963.1"/>
    </source>
</evidence>
<sequence length="136" mass="14810">MFVTRQENLHASVVTVSSAMCIAYQAQDQRAQPTSVAVIDVRIGPFGGMNPEAISTQLQEPQDPDADDPVPHHWIQTTFPGIPLVAGLSTMSQCLPFADVWQRHLEPQTHEEAKDAAKQQADKTFYGTAAAIPCVP</sequence>
<gene>
    <name evidence="1" type="ORF">BN1723_009549</name>
</gene>
<name>A0A0G4KQA3_VERLO</name>
<protein>
    <submittedName>
        <fullName evidence="1">Uncharacterized protein</fullName>
    </submittedName>
</protein>
<evidence type="ECO:0000313" key="2">
    <source>
        <dbReference type="Proteomes" id="UP000045706"/>
    </source>
</evidence>
<proteinExistence type="predicted"/>
<dbReference type="EMBL" id="CVQI01002669">
    <property type="protein sequence ID" value="CRK11963.1"/>
    <property type="molecule type" value="Genomic_DNA"/>
</dbReference>
<organism evidence="1 2">
    <name type="scientific">Verticillium longisporum</name>
    <name type="common">Verticillium dahliae var. longisporum</name>
    <dbReference type="NCBI Taxonomy" id="100787"/>
    <lineage>
        <taxon>Eukaryota</taxon>
        <taxon>Fungi</taxon>
        <taxon>Dikarya</taxon>
        <taxon>Ascomycota</taxon>
        <taxon>Pezizomycotina</taxon>
        <taxon>Sordariomycetes</taxon>
        <taxon>Hypocreomycetidae</taxon>
        <taxon>Glomerellales</taxon>
        <taxon>Plectosphaerellaceae</taxon>
        <taxon>Verticillium</taxon>
    </lineage>
</organism>
<dbReference type="Proteomes" id="UP000045706">
    <property type="component" value="Unassembled WGS sequence"/>
</dbReference>